<reference evidence="2 3" key="1">
    <citation type="submission" date="2016-01" db="EMBL/GenBank/DDBJ databases">
        <title>Biosynthesis of antibiotic leucinostatins and their inhibition on Phytophthora in bio-control Purpureocillium lilacinum.</title>
        <authorList>
            <person name="Wang G."/>
            <person name="Liu Z."/>
            <person name="Lin R."/>
            <person name="Li E."/>
            <person name="Mao Z."/>
            <person name="Ling J."/>
            <person name="Yin W."/>
            <person name="Xie B."/>
        </authorList>
    </citation>
    <scope>NUCLEOTIDE SEQUENCE [LARGE SCALE GENOMIC DNA]</scope>
    <source>
        <strain evidence="2">PLBJ-1</strain>
    </source>
</reference>
<organism evidence="2 3">
    <name type="scientific">Purpureocillium lilacinum</name>
    <name type="common">Paecilomyces lilacinus</name>
    <dbReference type="NCBI Taxonomy" id="33203"/>
    <lineage>
        <taxon>Eukaryota</taxon>
        <taxon>Fungi</taxon>
        <taxon>Dikarya</taxon>
        <taxon>Ascomycota</taxon>
        <taxon>Pezizomycotina</taxon>
        <taxon>Sordariomycetes</taxon>
        <taxon>Hypocreomycetidae</taxon>
        <taxon>Hypocreales</taxon>
        <taxon>Ophiocordycipitaceae</taxon>
        <taxon>Purpureocillium</taxon>
    </lineage>
</organism>
<sequence length="112" mass="11919">MDRRTREGAPSSLRRQRAGTTLCSTAPRNESEPNGVILRDSGSILRKSEWKFIGFPSISSRPVVVMAVSATAAHTRVHASGVEPVGGGLTCFKQCATTTTSFLRLKAAAVMA</sequence>
<evidence type="ECO:0000256" key="1">
    <source>
        <dbReference type="SAM" id="MobiDB-lite"/>
    </source>
</evidence>
<dbReference type="Proteomes" id="UP000078240">
    <property type="component" value="Unassembled WGS sequence"/>
</dbReference>
<dbReference type="AlphaFoldDB" id="A0A179G9S3"/>
<proteinExistence type="predicted"/>
<name>A0A179G9S3_PURLI</name>
<protein>
    <submittedName>
        <fullName evidence="2">Uncharacterized protein</fullName>
    </submittedName>
</protein>
<dbReference type="EMBL" id="LSBH01000009">
    <property type="protein sequence ID" value="OAQ74562.1"/>
    <property type="molecule type" value="Genomic_DNA"/>
</dbReference>
<accession>A0A179G9S3</accession>
<evidence type="ECO:0000313" key="3">
    <source>
        <dbReference type="Proteomes" id="UP000078240"/>
    </source>
</evidence>
<feature type="region of interest" description="Disordered" evidence="1">
    <location>
        <begin position="1"/>
        <end position="35"/>
    </location>
</feature>
<gene>
    <name evidence="2" type="ORF">VFPBJ_09857</name>
</gene>
<comment type="caution">
    <text evidence="2">The sequence shown here is derived from an EMBL/GenBank/DDBJ whole genome shotgun (WGS) entry which is preliminary data.</text>
</comment>
<evidence type="ECO:0000313" key="2">
    <source>
        <dbReference type="EMBL" id="OAQ74562.1"/>
    </source>
</evidence>
<feature type="compositionally biased region" description="Polar residues" evidence="1">
    <location>
        <begin position="18"/>
        <end position="28"/>
    </location>
</feature>